<comment type="caution">
    <text evidence="5">The sequence shown here is derived from an EMBL/GenBank/DDBJ whole genome shotgun (WGS) entry which is preliminary data.</text>
</comment>
<evidence type="ECO:0000256" key="2">
    <source>
        <dbReference type="ARBA" id="ARBA00022908"/>
    </source>
</evidence>
<dbReference type="Proteomes" id="UP000477083">
    <property type="component" value="Unassembled WGS sequence"/>
</dbReference>
<evidence type="ECO:0000259" key="4">
    <source>
        <dbReference type="PROSITE" id="PS51898"/>
    </source>
</evidence>
<organism evidence="5 6">
    <name type="scientific">Frigidibacter albus</name>
    <dbReference type="NCBI Taxonomy" id="1465486"/>
    <lineage>
        <taxon>Bacteria</taxon>
        <taxon>Pseudomonadati</taxon>
        <taxon>Pseudomonadota</taxon>
        <taxon>Alphaproteobacteria</taxon>
        <taxon>Rhodobacterales</taxon>
        <taxon>Paracoccaceae</taxon>
        <taxon>Frigidibacter</taxon>
    </lineage>
</organism>
<gene>
    <name evidence="5" type="ORF">GS660_15350</name>
</gene>
<name>A0A6L8VLQ5_9RHOB</name>
<evidence type="ECO:0000313" key="6">
    <source>
        <dbReference type="Proteomes" id="UP000477083"/>
    </source>
</evidence>
<dbReference type="SUPFAM" id="SSF56349">
    <property type="entry name" value="DNA breaking-rejoining enzymes"/>
    <property type="match status" value="1"/>
</dbReference>
<dbReference type="GO" id="GO:0003677">
    <property type="term" value="F:DNA binding"/>
    <property type="evidence" value="ECO:0007669"/>
    <property type="project" value="InterPro"/>
</dbReference>
<dbReference type="RefSeq" id="WP_161347856.1">
    <property type="nucleotide sequence ID" value="NZ_BMGW01000010.1"/>
</dbReference>
<dbReference type="InterPro" id="IPR002104">
    <property type="entry name" value="Integrase_catalytic"/>
</dbReference>
<dbReference type="AlphaFoldDB" id="A0A6L8VLQ5"/>
<sequence length="233" mass="26136">MAVNPAEDASQAAPKAIRNRESGYTDPEALHQLSAAVNYRPKLNNKRKALENSKVTAAKRWVPLLCAFTGARIGEMTQLRREDLRLEDGYWIARITPEAGTVKTKQYRDVPLHPQLIALGFPNHFENLANGPLFHMSPEPPLNRIHAQKMANRLRDWLHEEKLVPKDVQPCHGWRHRLKTIGIELGLSERVVDAIQGHAGRRSADNYGDVTIKASSEAIGRFPSFKLSQTISG</sequence>
<accession>A0A6L8VLQ5</accession>
<keyword evidence="3" id="KW-0233">DNA recombination</keyword>
<dbReference type="OrthoDB" id="7222937at2"/>
<dbReference type="PROSITE" id="PS51898">
    <property type="entry name" value="TYR_RECOMBINASE"/>
    <property type="match status" value="1"/>
</dbReference>
<evidence type="ECO:0000256" key="1">
    <source>
        <dbReference type="ARBA" id="ARBA00008857"/>
    </source>
</evidence>
<dbReference type="Pfam" id="PF00589">
    <property type="entry name" value="Phage_integrase"/>
    <property type="match status" value="1"/>
</dbReference>
<dbReference type="EMBL" id="WWNR01000010">
    <property type="protein sequence ID" value="MZQ90472.1"/>
    <property type="molecule type" value="Genomic_DNA"/>
</dbReference>
<reference evidence="5 6" key="1">
    <citation type="submission" date="2020-01" db="EMBL/GenBank/DDBJ databases">
        <title>Frigidibacter albus SP32T (=CGMCC 1.13995T).</title>
        <authorList>
            <person name="Liao X."/>
        </authorList>
    </citation>
    <scope>NUCLEOTIDE SEQUENCE [LARGE SCALE GENOMIC DNA]</scope>
    <source>
        <strain evidence="5 6">SP32</strain>
    </source>
</reference>
<dbReference type="GO" id="GO:0015074">
    <property type="term" value="P:DNA integration"/>
    <property type="evidence" value="ECO:0007669"/>
    <property type="project" value="UniProtKB-KW"/>
</dbReference>
<dbReference type="PANTHER" id="PTHR30629">
    <property type="entry name" value="PROPHAGE INTEGRASE"/>
    <property type="match status" value="1"/>
</dbReference>
<protein>
    <submittedName>
        <fullName evidence="5">Tyrosine-type recombinase/integrase</fullName>
    </submittedName>
</protein>
<feature type="domain" description="Tyr recombinase" evidence="4">
    <location>
        <begin position="20"/>
        <end position="220"/>
    </location>
</feature>
<dbReference type="Gene3D" id="1.10.443.10">
    <property type="entry name" value="Intergrase catalytic core"/>
    <property type="match status" value="1"/>
</dbReference>
<dbReference type="InterPro" id="IPR050808">
    <property type="entry name" value="Phage_Integrase"/>
</dbReference>
<dbReference type="InterPro" id="IPR013762">
    <property type="entry name" value="Integrase-like_cat_sf"/>
</dbReference>
<keyword evidence="2" id="KW-0229">DNA integration</keyword>
<comment type="similarity">
    <text evidence="1">Belongs to the 'phage' integrase family.</text>
</comment>
<evidence type="ECO:0000256" key="3">
    <source>
        <dbReference type="ARBA" id="ARBA00023172"/>
    </source>
</evidence>
<keyword evidence="6" id="KW-1185">Reference proteome</keyword>
<dbReference type="GO" id="GO:0006310">
    <property type="term" value="P:DNA recombination"/>
    <property type="evidence" value="ECO:0007669"/>
    <property type="project" value="UniProtKB-KW"/>
</dbReference>
<proteinExistence type="inferred from homology"/>
<dbReference type="PANTHER" id="PTHR30629:SF2">
    <property type="entry name" value="PROPHAGE INTEGRASE INTS-RELATED"/>
    <property type="match status" value="1"/>
</dbReference>
<dbReference type="InterPro" id="IPR011010">
    <property type="entry name" value="DNA_brk_join_enz"/>
</dbReference>
<evidence type="ECO:0000313" key="5">
    <source>
        <dbReference type="EMBL" id="MZQ90472.1"/>
    </source>
</evidence>